<dbReference type="Pfam" id="PF06979">
    <property type="entry name" value="TMEM70"/>
    <property type="match status" value="1"/>
</dbReference>
<evidence type="ECO:0000313" key="2">
    <source>
        <dbReference type="EMBL" id="KPJ02714.1"/>
    </source>
</evidence>
<accession>A0A194QBA8</accession>
<dbReference type="PANTHER" id="PTHR13281:SF0">
    <property type="entry name" value="TRANSMEMBRANE PROTEIN 70, MITOCHONDRIAL"/>
    <property type="match status" value="1"/>
</dbReference>
<dbReference type="GO" id="GO:0033615">
    <property type="term" value="P:mitochondrial proton-transporting ATP synthase complex assembly"/>
    <property type="evidence" value="ECO:0007669"/>
    <property type="project" value="TreeGrafter"/>
</dbReference>
<keyword evidence="3" id="KW-1185">Reference proteome</keyword>
<reference evidence="2 3" key="1">
    <citation type="journal article" date="2015" name="Nat. Commun.">
        <title>Outbred genome sequencing and CRISPR/Cas9 gene editing in butterflies.</title>
        <authorList>
            <person name="Li X."/>
            <person name="Fan D."/>
            <person name="Zhang W."/>
            <person name="Liu G."/>
            <person name="Zhang L."/>
            <person name="Zhao L."/>
            <person name="Fang X."/>
            <person name="Chen L."/>
            <person name="Dong Y."/>
            <person name="Chen Y."/>
            <person name="Ding Y."/>
            <person name="Zhao R."/>
            <person name="Feng M."/>
            <person name="Zhu Y."/>
            <person name="Feng Y."/>
            <person name="Jiang X."/>
            <person name="Zhu D."/>
            <person name="Xiang H."/>
            <person name="Feng X."/>
            <person name="Li S."/>
            <person name="Wang J."/>
            <person name="Zhang G."/>
            <person name="Kronforst M.R."/>
            <person name="Wang W."/>
        </authorList>
    </citation>
    <scope>NUCLEOTIDE SEQUENCE [LARGE SCALE GENOMIC DNA]</scope>
    <source>
        <strain evidence="2">Ya'a_city_454_Px</strain>
        <tissue evidence="2">Whole body</tissue>
    </source>
</reference>
<name>A0A194QBA8_PAPXU</name>
<comment type="similarity">
    <text evidence="1">Belongs to the TMEM70 family.</text>
</comment>
<dbReference type="InterPro" id="IPR045325">
    <property type="entry name" value="TMEM70/TMEM186/TMEM223"/>
</dbReference>
<keyword evidence="2" id="KW-0472">Membrane</keyword>
<dbReference type="STRING" id="66420.A0A194QBA8"/>
<organism evidence="2 3">
    <name type="scientific">Papilio xuthus</name>
    <name type="common">Asian swallowtail butterfly</name>
    <dbReference type="NCBI Taxonomy" id="66420"/>
    <lineage>
        <taxon>Eukaryota</taxon>
        <taxon>Metazoa</taxon>
        <taxon>Ecdysozoa</taxon>
        <taxon>Arthropoda</taxon>
        <taxon>Hexapoda</taxon>
        <taxon>Insecta</taxon>
        <taxon>Pterygota</taxon>
        <taxon>Neoptera</taxon>
        <taxon>Endopterygota</taxon>
        <taxon>Lepidoptera</taxon>
        <taxon>Glossata</taxon>
        <taxon>Ditrysia</taxon>
        <taxon>Papilionoidea</taxon>
        <taxon>Papilionidae</taxon>
        <taxon>Papilioninae</taxon>
        <taxon>Papilio</taxon>
    </lineage>
</organism>
<dbReference type="InterPro" id="IPR009724">
    <property type="entry name" value="TMEM70"/>
</dbReference>
<dbReference type="Proteomes" id="UP000053268">
    <property type="component" value="Unassembled WGS sequence"/>
</dbReference>
<evidence type="ECO:0000256" key="1">
    <source>
        <dbReference type="ARBA" id="ARBA00005280"/>
    </source>
</evidence>
<gene>
    <name evidence="2" type="ORF">RR46_09917</name>
</gene>
<protein>
    <submittedName>
        <fullName evidence="2">Transmembrane protein 70-like, mitochondrial</fullName>
    </submittedName>
</protein>
<dbReference type="AlphaFoldDB" id="A0A194QBA8"/>
<evidence type="ECO:0000313" key="3">
    <source>
        <dbReference type="Proteomes" id="UP000053268"/>
    </source>
</evidence>
<dbReference type="PANTHER" id="PTHR13281">
    <property type="entry name" value="TRANSMEMBRANE PROTEIN 70, MITOCHONDRIAL"/>
    <property type="match status" value="1"/>
</dbReference>
<dbReference type="EMBL" id="KQ459232">
    <property type="protein sequence ID" value="KPJ02714.1"/>
    <property type="molecule type" value="Genomic_DNA"/>
</dbReference>
<sequence>MSYTAVTRNFFLVSKKLEFKAEDVVVPDIPGMFTTMHAKGTPLFIEARHFNDPMHYAKIMGYDKPLDFKLGNMEEPESSKK</sequence>
<proteinExistence type="inferred from homology"/>
<dbReference type="GO" id="GO:0031966">
    <property type="term" value="C:mitochondrial membrane"/>
    <property type="evidence" value="ECO:0007669"/>
    <property type="project" value="TreeGrafter"/>
</dbReference>
<keyword evidence="2" id="KW-0812">Transmembrane</keyword>